<dbReference type="EMBL" id="KZ503378">
    <property type="protein sequence ID" value="PKU64925.1"/>
    <property type="molecule type" value="Genomic_DNA"/>
</dbReference>
<keyword evidence="1" id="KW-0808">Transferase</keyword>
<proteinExistence type="predicted"/>
<dbReference type="GO" id="GO:0016301">
    <property type="term" value="F:kinase activity"/>
    <property type="evidence" value="ECO:0007669"/>
    <property type="project" value="UniProtKB-KW"/>
</dbReference>
<keyword evidence="2" id="KW-1185">Reference proteome</keyword>
<keyword evidence="1" id="KW-0418">Kinase</keyword>
<gene>
    <name evidence="1" type="primary">SD25</name>
    <name evidence="1" type="ORF">MA16_Dca004540</name>
</gene>
<reference evidence="1 2" key="2">
    <citation type="journal article" date="2017" name="Nature">
        <title>The Apostasia genome and the evolution of orchids.</title>
        <authorList>
            <person name="Zhang G.Q."/>
            <person name="Liu K.W."/>
            <person name="Li Z."/>
            <person name="Lohaus R."/>
            <person name="Hsiao Y.Y."/>
            <person name="Niu S.C."/>
            <person name="Wang J.Y."/>
            <person name="Lin Y.C."/>
            <person name="Xu Q."/>
            <person name="Chen L.J."/>
            <person name="Yoshida K."/>
            <person name="Fujiwara S."/>
            <person name="Wang Z.W."/>
            <person name="Zhang Y.Q."/>
            <person name="Mitsuda N."/>
            <person name="Wang M."/>
            <person name="Liu G.H."/>
            <person name="Pecoraro L."/>
            <person name="Huang H.X."/>
            <person name="Xiao X.J."/>
            <person name="Lin M."/>
            <person name="Wu X.Y."/>
            <person name="Wu W.L."/>
            <person name="Chen Y.Y."/>
            <person name="Chang S.B."/>
            <person name="Sakamoto S."/>
            <person name="Ohme-Takagi M."/>
            <person name="Yagi M."/>
            <person name="Zeng S.J."/>
            <person name="Shen C.Y."/>
            <person name="Yeh C.M."/>
            <person name="Luo Y.B."/>
            <person name="Tsai W.C."/>
            <person name="Van de Peer Y."/>
            <person name="Liu Z.J."/>
        </authorList>
    </citation>
    <scope>NUCLEOTIDE SEQUENCE [LARGE SCALE GENOMIC DNA]</scope>
    <source>
        <tissue evidence="1">The whole plant</tissue>
    </source>
</reference>
<organism evidence="1 2">
    <name type="scientific">Dendrobium catenatum</name>
    <dbReference type="NCBI Taxonomy" id="906689"/>
    <lineage>
        <taxon>Eukaryota</taxon>
        <taxon>Viridiplantae</taxon>
        <taxon>Streptophyta</taxon>
        <taxon>Embryophyta</taxon>
        <taxon>Tracheophyta</taxon>
        <taxon>Spermatophyta</taxon>
        <taxon>Magnoliopsida</taxon>
        <taxon>Liliopsida</taxon>
        <taxon>Asparagales</taxon>
        <taxon>Orchidaceae</taxon>
        <taxon>Epidendroideae</taxon>
        <taxon>Malaxideae</taxon>
        <taxon>Dendrobiinae</taxon>
        <taxon>Dendrobium</taxon>
    </lineage>
</organism>
<sequence>MCGRKNLNPSQSEEAVQLITLLETFKISSLPDFFFFLNNNRSIRCDDEDAIKLLGLAMWCLQSDIKIRPAMSILVKVLEGLEEVEST</sequence>
<reference evidence="1 2" key="1">
    <citation type="journal article" date="2016" name="Sci. Rep.">
        <title>The Dendrobium catenatum Lindl. genome sequence provides insights into polysaccharide synthase, floral development and adaptive evolution.</title>
        <authorList>
            <person name="Zhang G.Q."/>
            <person name="Xu Q."/>
            <person name="Bian C."/>
            <person name="Tsai W.C."/>
            <person name="Yeh C.M."/>
            <person name="Liu K.W."/>
            <person name="Yoshida K."/>
            <person name="Zhang L.S."/>
            <person name="Chang S.B."/>
            <person name="Chen F."/>
            <person name="Shi Y."/>
            <person name="Su Y.Y."/>
            <person name="Zhang Y.Q."/>
            <person name="Chen L.J."/>
            <person name="Yin Y."/>
            <person name="Lin M."/>
            <person name="Huang H."/>
            <person name="Deng H."/>
            <person name="Wang Z.W."/>
            <person name="Zhu S.L."/>
            <person name="Zhao X."/>
            <person name="Deng C."/>
            <person name="Niu S.C."/>
            <person name="Huang J."/>
            <person name="Wang M."/>
            <person name="Liu G.H."/>
            <person name="Yang H.J."/>
            <person name="Xiao X.J."/>
            <person name="Hsiao Y.Y."/>
            <person name="Wu W.L."/>
            <person name="Chen Y.Y."/>
            <person name="Mitsuda N."/>
            <person name="Ohme-Takagi M."/>
            <person name="Luo Y.B."/>
            <person name="Van de Peer Y."/>
            <person name="Liu Z.J."/>
        </authorList>
    </citation>
    <scope>NUCLEOTIDE SEQUENCE [LARGE SCALE GENOMIC DNA]</scope>
    <source>
        <tissue evidence="1">The whole plant</tissue>
    </source>
</reference>
<evidence type="ECO:0000313" key="2">
    <source>
        <dbReference type="Proteomes" id="UP000233837"/>
    </source>
</evidence>
<evidence type="ECO:0000313" key="1">
    <source>
        <dbReference type="EMBL" id="PKU64925.1"/>
    </source>
</evidence>
<dbReference type="AlphaFoldDB" id="A0A2I0VND0"/>
<dbReference type="GO" id="GO:0030246">
    <property type="term" value="F:carbohydrate binding"/>
    <property type="evidence" value="ECO:0007669"/>
    <property type="project" value="UniProtKB-KW"/>
</dbReference>
<dbReference type="Proteomes" id="UP000233837">
    <property type="component" value="Unassembled WGS sequence"/>
</dbReference>
<keyword evidence="1" id="KW-0675">Receptor</keyword>
<name>A0A2I0VND0_9ASPA</name>
<keyword evidence="1" id="KW-0430">Lectin</keyword>
<protein>
    <submittedName>
        <fullName evidence="1">G-type lectin S-receptor-like serine/threonine-protein kinase SD2-5</fullName>
    </submittedName>
</protein>
<accession>A0A2I0VND0</accession>